<dbReference type="SMART" id="SM00028">
    <property type="entry name" value="TPR"/>
    <property type="match status" value="13"/>
</dbReference>
<evidence type="ECO:0000256" key="2">
    <source>
        <dbReference type="ARBA" id="ARBA00022490"/>
    </source>
</evidence>
<dbReference type="Proteomes" id="UP000182190">
    <property type="component" value="Unassembled WGS sequence"/>
</dbReference>
<dbReference type="AlphaFoldDB" id="A0A7Z9C0F3"/>
<feature type="repeat" description="TPR" evidence="4">
    <location>
        <begin position="410"/>
        <end position="443"/>
    </location>
</feature>
<feature type="repeat" description="TPR" evidence="4">
    <location>
        <begin position="210"/>
        <end position="243"/>
    </location>
</feature>
<feature type="repeat" description="TPR" evidence="4">
    <location>
        <begin position="250"/>
        <end position="283"/>
    </location>
</feature>
<feature type="repeat" description="TPR" evidence="4">
    <location>
        <begin position="290"/>
        <end position="323"/>
    </location>
</feature>
<feature type="repeat" description="TPR" evidence="4">
    <location>
        <begin position="170"/>
        <end position="203"/>
    </location>
</feature>
<dbReference type="PROSITE" id="PS50005">
    <property type="entry name" value="TPR"/>
    <property type="match status" value="10"/>
</dbReference>
<dbReference type="InterPro" id="IPR052386">
    <property type="entry name" value="GPSM"/>
</dbReference>
<evidence type="ECO:0000256" key="1">
    <source>
        <dbReference type="ARBA" id="ARBA00004496"/>
    </source>
</evidence>
<keyword evidence="7" id="KW-1185">Reference proteome</keyword>
<dbReference type="GO" id="GO:0005092">
    <property type="term" value="F:GDP-dissociation inhibitor activity"/>
    <property type="evidence" value="ECO:0007669"/>
    <property type="project" value="TreeGrafter"/>
</dbReference>
<sequence length="1041" mass="115486">MKLQHLGLTTLFTLLTTLNLTEHPSLFIWESLQIGNRVFAQTVTEQKTEADRLLRQGIQQYQTSQYQSAIQSGETALKLYREIGDRNGEGNSLLNLGNTYNSLGQYQKAIEFFQQSLTIQREIGDRKGEEGSLLNLGAVYWNLGQYQKAIEFFQQSLTIQREISDRTGEGNSLLNLGAAYNSLGQYQKAIEFFQQSLTIQRELGDRNGEGGSLNNLGGAYVYLGQYQKAIEFFQQSLTIQRELGDRNGEESSLNNLGGAYNSLGQYQKAIEFYQQSLTIRREIGNRKGEGGSLNNLGLAYNYLGQYQKAIEFYQQSLTISREIGDRNGEESSLGNLGLAYSDLGQYEKAIKFHQQSLTISREIGDRNGEGSSLNNLGNVYLDLGQYQKAIEFYQQSLTISREIGNRNGEGTSLNNLGVAYNDLEQYQLAIEFYQHSLTITREIGDRQGEGNALNGLGGAYKNLGQSQKAIEFHQQSLAISRELGDRNGEGSSLNNLGIVYLDLGQYQKAIEFYQQSLTIFREIGDRQGEGNSLNNLGAALFKLGNLPEAEKHLFASLEVKESLRQDIKNDLSKVSLSETQRNSYNTLQQVLIAQNKINQALEISERGRGRALAELLAKQFTPDSSQFSPVVSLAQLQQIAQQQQATIVEYSTIKDIFYTGEKQEYLESELYIWVIKPTGEIEFRRSDIKPLGEQQNTDLSRLIFAARCFDNDACKSDFTVASAGGELTRTQTRSSGLFNADARLRATQNIPISSSSKNPQFQQLYQILIQPIADLLPTNPDERVIFIPTDSLFYLPFAALQDETGKYLIEKHTIVVSPSIAVLDSTHQQRQNVSNSASDILIIGNPQMPKIAPSPGEKHKALQPLPFAEQEAISIGELLKIQPLIGANATESTVLSRMANARIVHFATHGIFDNIQPLNSGIALTPSGSEDGLLTADQIFGLKLNAELVVLSACDTGLGKITGDGVIGLSRSFLSAGVPSLVVSLWSVDDQATGELMTQFYQNLQTTKDKAQALRQAMLSVKKTNPNSYYWSSFMLMGEAL</sequence>
<dbReference type="PROSITE" id="PS50293">
    <property type="entry name" value="TPR_REGION"/>
    <property type="match status" value="5"/>
</dbReference>
<comment type="subcellular location">
    <subcellularLocation>
        <location evidence="1">Cytoplasm</location>
    </subcellularLocation>
</comment>
<keyword evidence="2" id="KW-0963">Cytoplasm</keyword>
<dbReference type="PANTHER" id="PTHR45954:SF1">
    <property type="entry name" value="LD33695P"/>
    <property type="match status" value="1"/>
</dbReference>
<evidence type="ECO:0000313" key="7">
    <source>
        <dbReference type="Proteomes" id="UP000182190"/>
    </source>
</evidence>
<evidence type="ECO:0000256" key="4">
    <source>
        <dbReference type="PROSITE-ProRule" id="PRU00339"/>
    </source>
</evidence>
<proteinExistence type="predicted"/>
<comment type="caution">
    <text evidence="6">The sequence shown here is derived from an EMBL/GenBank/DDBJ whole genome shotgun (WGS) entry which is preliminary data.</text>
</comment>
<dbReference type="OrthoDB" id="443153at2"/>
<dbReference type="EMBL" id="CZCS02000215">
    <property type="protein sequence ID" value="VXD23312.1"/>
    <property type="molecule type" value="Genomic_DNA"/>
</dbReference>
<dbReference type="RefSeq" id="WP_083621220.1">
    <property type="nucleotide sequence ID" value="NZ_LR735017.1"/>
</dbReference>
<dbReference type="SUPFAM" id="SSF48452">
    <property type="entry name" value="TPR-like"/>
    <property type="match status" value="3"/>
</dbReference>
<feature type="repeat" description="TPR" evidence="4">
    <location>
        <begin position="490"/>
        <end position="523"/>
    </location>
</feature>
<gene>
    <name evidence="6" type="ORF">PL9631_720001</name>
</gene>
<feature type="domain" description="CHAT" evidence="5">
    <location>
        <begin position="761"/>
        <end position="1039"/>
    </location>
</feature>
<evidence type="ECO:0000256" key="3">
    <source>
        <dbReference type="ARBA" id="ARBA00022737"/>
    </source>
</evidence>
<keyword evidence="3" id="KW-0677">Repeat</keyword>
<dbReference type="InterPro" id="IPR019734">
    <property type="entry name" value="TPR_rpt"/>
</dbReference>
<dbReference type="Pfam" id="PF13374">
    <property type="entry name" value="TPR_10"/>
    <property type="match status" value="2"/>
</dbReference>
<feature type="repeat" description="TPR" evidence="4">
    <location>
        <begin position="330"/>
        <end position="363"/>
    </location>
</feature>
<reference evidence="6" key="1">
    <citation type="submission" date="2019-10" db="EMBL/GenBank/DDBJ databases">
        <authorList>
            <consortium name="Genoscope - CEA"/>
            <person name="William W."/>
        </authorList>
    </citation>
    <scope>NUCLEOTIDE SEQUENCE [LARGE SCALE GENOMIC DNA]</scope>
    <source>
        <strain evidence="6">BBR_PRJEB10994</strain>
    </source>
</reference>
<feature type="repeat" description="TPR" evidence="4">
    <location>
        <begin position="130"/>
        <end position="163"/>
    </location>
</feature>
<keyword evidence="4" id="KW-0802">TPR repeat</keyword>
<dbReference type="Pfam" id="PF12770">
    <property type="entry name" value="CHAT"/>
    <property type="match status" value="1"/>
</dbReference>
<name>A0A7Z9C0F3_9CYAN</name>
<dbReference type="PANTHER" id="PTHR45954">
    <property type="entry name" value="LD33695P"/>
    <property type="match status" value="1"/>
</dbReference>
<evidence type="ECO:0000313" key="6">
    <source>
        <dbReference type="EMBL" id="VXD23312.1"/>
    </source>
</evidence>
<dbReference type="Pfam" id="PF00515">
    <property type="entry name" value="TPR_1"/>
    <property type="match status" value="1"/>
</dbReference>
<accession>A0A7Z9C0F3</accession>
<dbReference type="InterPro" id="IPR011990">
    <property type="entry name" value="TPR-like_helical_dom_sf"/>
</dbReference>
<dbReference type="Gene3D" id="1.25.40.10">
    <property type="entry name" value="Tetratricopeptide repeat domain"/>
    <property type="match status" value="4"/>
</dbReference>
<dbReference type="GO" id="GO:0005938">
    <property type="term" value="C:cell cortex"/>
    <property type="evidence" value="ECO:0007669"/>
    <property type="project" value="TreeGrafter"/>
</dbReference>
<feature type="repeat" description="TPR" evidence="4">
    <location>
        <begin position="370"/>
        <end position="403"/>
    </location>
</feature>
<dbReference type="GO" id="GO:0001965">
    <property type="term" value="F:G-protein alpha-subunit binding"/>
    <property type="evidence" value="ECO:0007669"/>
    <property type="project" value="TreeGrafter"/>
</dbReference>
<evidence type="ECO:0000259" key="5">
    <source>
        <dbReference type="Pfam" id="PF12770"/>
    </source>
</evidence>
<organism evidence="6 7">
    <name type="scientific">Planktothrix paucivesiculata PCC 9631</name>
    <dbReference type="NCBI Taxonomy" id="671071"/>
    <lineage>
        <taxon>Bacteria</taxon>
        <taxon>Bacillati</taxon>
        <taxon>Cyanobacteriota</taxon>
        <taxon>Cyanophyceae</taxon>
        <taxon>Oscillatoriophycideae</taxon>
        <taxon>Oscillatoriales</taxon>
        <taxon>Microcoleaceae</taxon>
        <taxon>Planktothrix</taxon>
    </lineage>
</organism>
<dbReference type="Pfam" id="PF13424">
    <property type="entry name" value="TPR_12"/>
    <property type="match status" value="5"/>
</dbReference>
<feature type="repeat" description="TPR" evidence="4">
    <location>
        <begin position="90"/>
        <end position="123"/>
    </location>
</feature>
<protein>
    <submittedName>
        <fullName evidence="6">Tetratricopeptide TPR_2 repeat protein</fullName>
    </submittedName>
</protein>
<dbReference type="InterPro" id="IPR024983">
    <property type="entry name" value="CHAT_dom"/>
</dbReference>